<dbReference type="EMBL" id="HBNS01004902">
    <property type="protein sequence ID" value="CAE4586011.1"/>
    <property type="molecule type" value="Transcribed_RNA"/>
</dbReference>
<protein>
    <submittedName>
        <fullName evidence="2">Uncharacterized protein</fullName>
    </submittedName>
</protein>
<organism evidence="2">
    <name type="scientific">Ditylum brightwellii</name>
    <dbReference type="NCBI Taxonomy" id="49249"/>
    <lineage>
        <taxon>Eukaryota</taxon>
        <taxon>Sar</taxon>
        <taxon>Stramenopiles</taxon>
        <taxon>Ochrophyta</taxon>
        <taxon>Bacillariophyta</taxon>
        <taxon>Mediophyceae</taxon>
        <taxon>Lithodesmiophycidae</taxon>
        <taxon>Lithodesmiales</taxon>
        <taxon>Lithodesmiaceae</taxon>
        <taxon>Ditylum</taxon>
    </lineage>
</organism>
<dbReference type="PANTHER" id="PTHR35836">
    <property type="entry name" value="VCBS REPEAT-CONTAINING PROTEIN"/>
    <property type="match status" value="1"/>
</dbReference>
<dbReference type="PANTHER" id="PTHR35836:SF1">
    <property type="entry name" value="VCBS REPEAT-CONTAINING PROTEIN"/>
    <property type="match status" value="1"/>
</dbReference>
<name>A0A6V2B9F2_9STRA</name>
<gene>
    <name evidence="1" type="ORF">DBRI00130_LOCUS3968</name>
    <name evidence="2" type="ORF">DBRI00130_LOCUS3969</name>
</gene>
<accession>A0A6V2B9F2</accession>
<evidence type="ECO:0000313" key="1">
    <source>
        <dbReference type="EMBL" id="CAE4586009.1"/>
    </source>
</evidence>
<reference evidence="2" key="1">
    <citation type="submission" date="2021-01" db="EMBL/GenBank/DDBJ databases">
        <authorList>
            <person name="Corre E."/>
            <person name="Pelletier E."/>
            <person name="Niang G."/>
            <person name="Scheremetjew M."/>
            <person name="Finn R."/>
            <person name="Kale V."/>
            <person name="Holt S."/>
            <person name="Cochrane G."/>
            <person name="Meng A."/>
            <person name="Brown T."/>
            <person name="Cohen L."/>
        </authorList>
    </citation>
    <scope>NUCLEOTIDE SEQUENCE</scope>
    <source>
        <strain evidence="2">GSO104</strain>
    </source>
</reference>
<dbReference type="EMBL" id="HBNS01004901">
    <property type="protein sequence ID" value="CAE4586009.1"/>
    <property type="molecule type" value="Transcribed_RNA"/>
</dbReference>
<sequence>MKTAHSAPSNELDSSAIDLKVGNDTDISTFSSTSNSAEDPKIDGGSLFAYRVPSRTKDAWKTDPWTRSVIATGFRVKGQLGNMINPGAPGFCYTFYPTKDGPRLNDDGRRSRPLIGIAGDCAEAAYILRPIDGERDNNAIHPDESTKYALMCDIDCGATVGSIGVSYDDFSFVEQQSGYAKIYIPCFEKDKVLVFAMGSVDNDEKNDDDDDGW</sequence>
<evidence type="ECO:0000313" key="2">
    <source>
        <dbReference type="EMBL" id="CAE4586011.1"/>
    </source>
</evidence>
<dbReference type="AlphaFoldDB" id="A0A6V2B9F2"/>
<proteinExistence type="predicted"/>